<dbReference type="Pfam" id="PF01904">
    <property type="entry name" value="DUF72"/>
    <property type="match status" value="1"/>
</dbReference>
<proteinExistence type="predicted"/>
<accession>A0ABT3WX83</accession>
<dbReference type="PANTHER" id="PTHR30348">
    <property type="entry name" value="UNCHARACTERIZED PROTEIN YECE"/>
    <property type="match status" value="1"/>
</dbReference>
<name>A0ABT3WX83_9BACL</name>
<dbReference type="Gene3D" id="3.20.20.410">
    <property type="entry name" value="Protein of unknown function UPF0759"/>
    <property type="match status" value="1"/>
</dbReference>
<reference evidence="1 2" key="1">
    <citation type="submission" date="2022-11" db="EMBL/GenBank/DDBJ databases">
        <title>Study of microbial diversity in lake waters.</title>
        <authorList>
            <person name="Zhang J."/>
        </authorList>
    </citation>
    <scope>NUCLEOTIDE SEQUENCE [LARGE SCALE GENOMIC DNA]</scope>
    <source>
        <strain evidence="1 2">DT12</strain>
    </source>
</reference>
<gene>
    <name evidence="1" type="ORF">OS242_04625</name>
</gene>
<dbReference type="SUPFAM" id="SSF117396">
    <property type="entry name" value="TM1631-like"/>
    <property type="match status" value="1"/>
</dbReference>
<dbReference type="InterPro" id="IPR036520">
    <property type="entry name" value="UPF0759_sf"/>
</dbReference>
<evidence type="ECO:0000313" key="2">
    <source>
        <dbReference type="Proteomes" id="UP001208017"/>
    </source>
</evidence>
<dbReference type="RefSeq" id="WP_267150486.1">
    <property type="nucleotide sequence ID" value="NZ_JAPMLT010000002.1"/>
</dbReference>
<comment type="caution">
    <text evidence="1">The sequence shown here is derived from an EMBL/GenBank/DDBJ whole genome shotgun (WGS) entry which is preliminary data.</text>
</comment>
<evidence type="ECO:0000313" key="1">
    <source>
        <dbReference type="EMBL" id="MCX7569236.1"/>
    </source>
</evidence>
<dbReference type="EMBL" id="JAPMLT010000002">
    <property type="protein sequence ID" value="MCX7569236.1"/>
    <property type="molecule type" value="Genomic_DNA"/>
</dbReference>
<keyword evidence="2" id="KW-1185">Reference proteome</keyword>
<dbReference type="InterPro" id="IPR002763">
    <property type="entry name" value="DUF72"/>
</dbReference>
<protein>
    <submittedName>
        <fullName evidence="1">DUF72 domain-containing protein</fullName>
    </submittedName>
</protein>
<dbReference type="Proteomes" id="UP001208017">
    <property type="component" value="Unassembled WGS sequence"/>
</dbReference>
<organism evidence="1 2">
    <name type="scientific">Tumebacillus lacus</name>
    <dbReference type="NCBI Taxonomy" id="2995335"/>
    <lineage>
        <taxon>Bacteria</taxon>
        <taxon>Bacillati</taxon>
        <taxon>Bacillota</taxon>
        <taxon>Bacilli</taxon>
        <taxon>Bacillales</taxon>
        <taxon>Alicyclobacillaceae</taxon>
        <taxon>Tumebacillus</taxon>
    </lineage>
</organism>
<sequence>MIRIGLTGWNGHHAVGLGEKGGIAAYSAQFPIVEVDSSFYAVQPARHFEKWCRETPPDFGFVIKAYQGMTGHLRGDNPFADAQEMFAAFARSIEPVREAGKLKMVLFQYPPWFDCNRRNVDLLRYTKAKLADLPLALEFRHQSWFDGEMRDKTLSFMEREGWIHSICDEPQVRPGSVPTVLRATDSRLTLVRFHGRNTKAWSQPSEENWRDVRYLYRYNTNELIDWKVRLLRLQETTEEICVIFNNNSGGDAGPNAKELMRLLCIEYKGEAPGQINLFDI</sequence>
<dbReference type="PANTHER" id="PTHR30348:SF13">
    <property type="entry name" value="UPF0759 PROTEIN YUNF"/>
    <property type="match status" value="1"/>
</dbReference>